<protein>
    <submittedName>
        <fullName evidence="4">NUDIX hydrolase</fullName>
    </submittedName>
</protein>
<dbReference type="Pfam" id="PF00293">
    <property type="entry name" value="NUDIX"/>
    <property type="match status" value="1"/>
</dbReference>
<gene>
    <name evidence="4" type="ORF">FJ693_12685</name>
</gene>
<organism evidence="4 5">
    <name type="scientific">Georgenia yuyongxinii</name>
    <dbReference type="NCBI Taxonomy" id="2589797"/>
    <lineage>
        <taxon>Bacteria</taxon>
        <taxon>Bacillati</taxon>
        <taxon>Actinomycetota</taxon>
        <taxon>Actinomycetes</taxon>
        <taxon>Micrococcales</taxon>
        <taxon>Bogoriellaceae</taxon>
        <taxon>Georgenia</taxon>
    </lineage>
</organism>
<evidence type="ECO:0000313" key="4">
    <source>
        <dbReference type="EMBL" id="TRW44688.1"/>
    </source>
</evidence>
<dbReference type="InterPro" id="IPR020084">
    <property type="entry name" value="NUDIX_hydrolase_CS"/>
</dbReference>
<evidence type="ECO:0000313" key="5">
    <source>
        <dbReference type="Proteomes" id="UP000318693"/>
    </source>
</evidence>
<dbReference type="InterPro" id="IPR000086">
    <property type="entry name" value="NUDIX_hydrolase_dom"/>
</dbReference>
<proteinExistence type="predicted"/>
<dbReference type="AlphaFoldDB" id="A0A552WPH8"/>
<comment type="cofactor">
    <cofactor evidence="1">
        <name>Mg(2+)</name>
        <dbReference type="ChEBI" id="CHEBI:18420"/>
    </cofactor>
</comment>
<dbReference type="InterPro" id="IPR015797">
    <property type="entry name" value="NUDIX_hydrolase-like_dom_sf"/>
</dbReference>
<dbReference type="GO" id="GO:0016787">
    <property type="term" value="F:hydrolase activity"/>
    <property type="evidence" value="ECO:0007669"/>
    <property type="project" value="UniProtKB-KW"/>
</dbReference>
<dbReference type="SUPFAM" id="SSF55811">
    <property type="entry name" value="Nudix"/>
    <property type="match status" value="1"/>
</dbReference>
<evidence type="ECO:0000256" key="2">
    <source>
        <dbReference type="ARBA" id="ARBA00022801"/>
    </source>
</evidence>
<feature type="domain" description="Nudix hydrolase" evidence="3">
    <location>
        <begin position="32"/>
        <end position="164"/>
    </location>
</feature>
<dbReference type="PROSITE" id="PS51462">
    <property type="entry name" value="NUDIX"/>
    <property type="match status" value="1"/>
</dbReference>
<dbReference type="EMBL" id="VJXR01000038">
    <property type="protein sequence ID" value="TRW44688.1"/>
    <property type="molecule type" value="Genomic_DNA"/>
</dbReference>
<dbReference type="Gene3D" id="3.90.79.10">
    <property type="entry name" value="Nucleoside Triphosphate Pyrophosphohydrolase"/>
    <property type="match status" value="1"/>
</dbReference>
<keyword evidence="2 4" id="KW-0378">Hydrolase</keyword>
<evidence type="ECO:0000256" key="1">
    <source>
        <dbReference type="ARBA" id="ARBA00001946"/>
    </source>
</evidence>
<name>A0A552WPH8_9MICO</name>
<dbReference type="PROSITE" id="PS00893">
    <property type="entry name" value="NUDIX_BOX"/>
    <property type="match status" value="1"/>
</dbReference>
<accession>A0A552WPH8</accession>
<dbReference type="RefSeq" id="WP_143418885.1">
    <property type="nucleotide sequence ID" value="NZ_VJXR01000038.1"/>
</dbReference>
<sequence>MTASASRPPDARVHRQPGDGWVECSCGRRHWGLNGAAGLLLWRAGPAGPQLVLQHRALWSHHGGTWGLPGGALSDGETPVDGAVREAREEAGVVPARLQVTAARALVHPDWAYTTVLAQATAPFEPAVTDPESLEVRWVDLASIEGFDLLPAFRDALPELRTMLRRLVLVVDAANVVGSRPDGWWADRAGATVRLRDHLAALARAGLDAAALDLPGQRWYPEVVIVTEGAASDVGPTDGVRVVTAHGSGDDAVVQAVAAVLGATGDGATDVAVATADRELAARVGALGARTLGPRLVRH</sequence>
<reference evidence="4 5" key="1">
    <citation type="submission" date="2019-07" db="EMBL/GenBank/DDBJ databases">
        <title>Georgenia wutianyii sp. nov. and Georgenia *** sp. nov. isolated from plateau pika (Ochotona curzoniae) in the Qinghai-Tibet plateau of China.</title>
        <authorList>
            <person name="Tian Z."/>
        </authorList>
    </citation>
    <scope>NUCLEOTIDE SEQUENCE [LARGE SCALE GENOMIC DNA]</scope>
    <source>
        <strain evidence="4 5">Z446</strain>
    </source>
</reference>
<dbReference type="Proteomes" id="UP000318693">
    <property type="component" value="Unassembled WGS sequence"/>
</dbReference>
<dbReference type="PANTHER" id="PTHR43046">
    <property type="entry name" value="GDP-MANNOSE MANNOSYL HYDROLASE"/>
    <property type="match status" value="1"/>
</dbReference>
<dbReference type="PANTHER" id="PTHR43046:SF2">
    <property type="entry name" value="8-OXO-DGTP DIPHOSPHATASE-RELATED"/>
    <property type="match status" value="1"/>
</dbReference>
<comment type="caution">
    <text evidence="4">The sequence shown here is derived from an EMBL/GenBank/DDBJ whole genome shotgun (WGS) entry which is preliminary data.</text>
</comment>
<keyword evidence="5" id="KW-1185">Reference proteome</keyword>
<evidence type="ECO:0000259" key="3">
    <source>
        <dbReference type="PROSITE" id="PS51462"/>
    </source>
</evidence>